<dbReference type="EMBL" id="LKPO01000031">
    <property type="protein sequence ID" value="OLF85936.1"/>
    <property type="molecule type" value="Genomic_DNA"/>
</dbReference>
<keyword evidence="1" id="KW-0812">Transmembrane</keyword>
<organism evidence="3 4">
    <name type="scientific">Bacillus paralicheniformis</name>
    <dbReference type="NCBI Taxonomy" id="1648923"/>
    <lineage>
        <taxon>Bacteria</taxon>
        <taxon>Bacillati</taxon>
        <taxon>Bacillota</taxon>
        <taxon>Bacilli</taxon>
        <taxon>Bacillales</taxon>
        <taxon>Bacillaceae</taxon>
        <taxon>Bacillus</taxon>
    </lineage>
</organism>
<evidence type="ECO:0000256" key="1">
    <source>
        <dbReference type="SAM" id="Phobius"/>
    </source>
</evidence>
<evidence type="ECO:0000313" key="4">
    <source>
        <dbReference type="Proteomes" id="UP000185604"/>
    </source>
</evidence>
<feature type="transmembrane region" description="Helical" evidence="1">
    <location>
        <begin position="90"/>
        <end position="109"/>
    </location>
</feature>
<feature type="transmembrane region" description="Helical" evidence="1">
    <location>
        <begin position="121"/>
        <end position="144"/>
    </location>
</feature>
<feature type="transmembrane region" description="Helical" evidence="1">
    <location>
        <begin position="156"/>
        <end position="178"/>
    </location>
</feature>
<keyword evidence="1" id="KW-1133">Transmembrane helix</keyword>
<proteinExistence type="predicted"/>
<dbReference type="EMBL" id="LKPO01000020">
    <property type="protein sequence ID" value="OLF90730.1"/>
    <property type="molecule type" value="Genomic_DNA"/>
</dbReference>
<protein>
    <submittedName>
        <fullName evidence="3">Uncharacterized protein</fullName>
    </submittedName>
</protein>
<comment type="caution">
    <text evidence="3">The sequence shown here is derived from an EMBL/GenBank/DDBJ whole genome shotgun (WGS) entry which is preliminary data.</text>
</comment>
<dbReference type="RefSeq" id="WP_035337238.1">
    <property type="nucleotide sequence ID" value="NZ_CP023168.1"/>
</dbReference>
<accession>A0A7Z1B371</accession>
<dbReference type="Proteomes" id="UP000185604">
    <property type="component" value="Unassembled WGS sequence"/>
</dbReference>
<reference evidence="3 4" key="1">
    <citation type="journal article" date="2016" name="Front. Microbiol.">
        <title>High-Level Heat Resistance of Spores of Bacillus amyloliquefaciens and Bacillus licheniformis Results from the Presence of a spoVA Operon in a Tn1546 Transposon.</title>
        <authorList>
            <person name="Berendsen E.M."/>
            <person name="Koning R.A."/>
            <person name="Boekhorst J."/>
            <person name="de Jong A."/>
            <person name="Kuipers O.P."/>
            <person name="Wells-Bennik M.H."/>
        </authorList>
    </citation>
    <scope>NUCLEOTIDE SEQUENCE [LARGE SCALE GENOMIC DNA]</scope>
    <source>
        <strain evidence="3 4">B4121</strain>
    </source>
</reference>
<feature type="transmembrane region" description="Helical" evidence="1">
    <location>
        <begin position="32"/>
        <end position="52"/>
    </location>
</feature>
<sequence>MLRLDTDTTFKKLPRDIKRHLIADEASSQDKWSMLFCIVVLLDLICGIPLFVNGEKTFTIIALPFMIFINLWTIILMFTKLDKISPTYFGLYKGGTGVVSSICYFILSLKYVYSVLGYNPIFMIASLLTYFIVTLGFIRYYVIVLPKRSKKEKRSASWGTYLLTIGPGLGYIIAQFMFHFSDSIVNLFMSYIYLFLACFFSYMGVKFIHQYLFIKANQHIFNGK</sequence>
<feature type="transmembrane region" description="Helical" evidence="1">
    <location>
        <begin position="184"/>
        <end position="205"/>
    </location>
</feature>
<evidence type="ECO:0000313" key="3">
    <source>
        <dbReference type="EMBL" id="OLF90730.1"/>
    </source>
</evidence>
<name>A0A7Z1B371_9BACI</name>
<dbReference type="AlphaFoldDB" id="A0A7Z1B371"/>
<keyword evidence="1" id="KW-0472">Membrane</keyword>
<evidence type="ECO:0000313" key="2">
    <source>
        <dbReference type="EMBL" id="OLF85936.1"/>
    </source>
</evidence>
<feature type="transmembrane region" description="Helical" evidence="1">
    <location>
        <begin position="58"/>
        <end position="78"/>
    </location>
</feature>
<gene>
    <name evidence="3" type="ORF">B4121_2943</name>
    <name evidence="2" type="ORF">B4121_4608</name>
</gene>